<evidence type="ECO:0000313" key="2">
    <source>
        <dbReference type="EMBL" id="GBC59854.1"/>
    </source>
</evidence>
<reference evidence="3" key="2">
    <citation type="submission" date="2019-01" db="EMBL/GenBank/DDBJ databases">
        <title>Genome sequence of Desulfonema ishimotonii strain Tokyo 01.</title>
        <authorList>
            <person name="Fukui M."/>
        </authorList>
    </citation>
    <scope>NUCLEOTIDE SEQUENCE [LARGE SCALE GENOMIC DNA]</scope>
    <source>
        <strain evidence="3">Tokyo 01</strain>
    </source>
</reference>
<feature type="domain" description="Dinitrogenase iron-molybdenum cofactor biosynthesis" evidence="1">
    <location>
        <begin position="9"/>
        <end position="97"/>
    </location>
</feature>
<evidence type="ECO:0000313" key="3">
    <source>
        <dbReference type="Proteomes" id="UP000288096"/>
    </source>
</evidence>
<dbReference type="Pfam" id="PF02579">
    <property type="entry name" value="Nitro_FeMo-Co"/>
    <property type="match status" value="1"/>
</dbReference>
<sequence length="163" mass="17601">MKIALPVWGERISPVLDTAATLLIITSDNGKPEVRSEIKPDTDTDGICRRWAFVRDSDIDVLICGAVSRSLSQMLRAAGIEVISGIAGLTEEVLSAYHRGDLMQPGYLMPGCSAGGQERRRGGLGAGGFCVCPLCEHRLTHVRGIPCNEVRCPACGVHMLRER</sequence>
<dbReference type="Gene3D" id="3.30.420.130">
    <property type="entry name" value="Dinitrogenase iron-molybdenum cofactor biosynthesis domain"/>
    <property type="match status" value="1"/>
</dbReference>
<protein>
    <recommendedName>
        <fullName evidence="1">Dinitrogenase iron-molybdenum cofactor biosynthesis domain-containing protein</fullName>
    </recommendedName>
</protein>
<dbReference type="RefSeq" id="WP_166404874.1">
    <property type="nucleotide sequence ID" value="NZ_BEXT01000001.1"/>
</dbReference>
<dbReference type="AlphaFoldDB" id="A0A401FSB1"/>
<keyword evidence="3" id="KW-1185">Reference proteome</keyword>
<organism evidence="2 3">
    <name type="scientific">Desulfonema ishimotonii</name>
    <dbReference type="NCBI Taxonomy" id="45657"/>
    <lineage>
        <taxon>Bacteria</taxon>
        <taxon>Pseudomonadati</taxon>
        <taxon>Thermodesulfobacteriota</taxon>
        <taxon>Desulfobacteria</taxon>
        <taxon>Desulfobacterales</taxon>
        <taxon>Desulfococcaceae</taxon>
        <taxon>Desulfonema</taxon>
    </lineage>
</organism>
<dbReference type="SUPFAM" id="SSF53146">
    <property type="entry name" value="Nitrogenase accessory factor-like"/>
    <property type="match status" value="1"/>
</dbReference>
<dbReference type="InterPro" id="IPR003731">
    <property type="entry name" value="Di-Nase_FeMo-co_biosynth"/>
</dbReference>
<accession>A0A401FSB1</accession>
<comment type="caution">
    <text evidence="2">The sequence shown here is derived from an EMBL/GenBank/DDBJ whole genome shotgun (WGS) entry which is preliminary data.</text>
</comment>
<dbReference type="Proteomes" id="UP000288096">
    <property type="component" value="Unassembled WGS sequence"/>
</dbReference>
<dbReference type="PANTHER" id="PTHR42983:SF1">
    <property type="entry name" value="IRON-MOLYBDENUM PROTEIN"/>
    <property type="match status" value="1"/>
</dbReference>
<evidence type="ECO:0000259" key="1">
    <source>
        <dbReference type="Pfam" id="PF02579"/>
    </source>
</evidence>
<gene>
    <name evidence="2" type="ORF">DENIS_0795</name>
</gene>
<dbReference type="EMBL" id="BEXT01000001">
    <property type="protein sequence ID" value="GBC59854.1"/>
    <property type="molecule type" value="Genomic_DNA"/>
</dbReference>
<dbReference type="PANTHER" id="PTHR42983">
    <property type="entry name" value="DINITROGENASE IRON-MOLYBDENUM COFACTOR PROTEIN-RELATED"/>
    <property type="match status" value="1"/>
</dbReference>
<dbReference type="InterPro" id="IPR036105">
    <property type="entry name" value="DiNase_FeMo-co_biosyn_sf"/>
</dbReference>
<reference evidence="3" key="1">
    <citation type="submission" date="2017-11" db="EMBL/GenBank/DDBJ databases">
        <authorList>
            <person name="Watanabe M."/>
            <person name="Kojima H."/>
        </authorList>
    </citation>
    <scope>NUCLEOTIDE SEQUENCE [LARGE SCALE GENOMIC DNA]</scope>
    <source>
        <strain evidence="3">Tokyo 01</strain>
    </source>
</reference>
<proteinExistence type="predicted"/>
<name>A0A401FSB1_9BACT</name>